<proteinExistence type="predicted"/>
<accession>A0A438DZL3</accession>
<dbReference type="PANTHER" id="PTHR11439:SF484">
    <property type="entry name" value="REVERSE TRANSCRIPTASE TY1_COPIA-TYPE DOMAIN-CONTAINING PROTEIN"/>
    <property type="match status" value="1"/>
</dbReference>
<evidence type="ECO:0000313" key="7">
    <source>
        <dbReference type="EMBL" id="RVW40955.1"/>
    </source>
</evidence>
<evidence type="ECO:0000259" key="5">
    <source>
        <dbReference type="Pfam" id="PF22936"/>
    </source>
</evidence>
<evidence type="ECO:0000256" key="1">
    <source>
        <dbReference type="ARBA" id="ARBA00022750"/>
    </source>
</evidence>
<dbReference type="InterPro" id="IPR012337">
    <property type="entry name" value="RNaseH-like_sf"/>
</dbReference>
<organism evidence="7 8">
    <name type="scientific">Vitis vinifera</name>
    <name type="common">Grape</name>
    <dbReference type="NCBI Taxonomy" id="29760"/>
    <lineage>
        <taxon>Eukaryota</taxon>
        <taxon>Viridiplantae</taxon>
        <taxon>Streptophyta</taxon>
        <taxon>Embryophyta</taxon>
        <taxon>Tracheophyta</taxon>
        <taxon>Spermatophyta</taxon>
        <taxon>Magnoliopsida</taxon>
        <taxon>eudicotyledons</taxon>
        <taxon>Gunneridae</taxon>
        <taxon>Pentapetalae</taxon>
        <taxon>rosids</taxon>
        <taxon>Vitales</taxon>
        <taxon>Vitaceae</taxon>
        <taxon>Viteae</taxon>
        <taxon>Vitis</taxon>
    </lineage>
</organism>
<feature type="domain" description="Retrovirus-related Pol polyprotein from transposon TNT 1-94-like beta-barrel" evidence="5">
    <location>
        <begin position="257"/>
        <end position="330"/>
    </location>
</feature>
<dbReference type="Pfam" id="PF22936">
    <property type="entry name" value="Pol_BBD"/>
    <property type="match status" value="1"/>
</dbReference>
<dbReference type="GO" id="GO:0003676">
    <property type="term" value="F:nucleic acid binding"/>
    <property type="evidence" value="ECO:0007669"/>
    <property type="project" value="InterPro"/>
</dbReference>
<dbReference type="InterPro" id="IPR043502">
    <property type="entry name" value="DNA/RNA_pol_sf"/>
</dbReference>
<keyword evidence="1" id="KW-0645">Protease</keyword>
<dbReference type="InterPro" id="IPR057670">
    <property type="entry name" value="SH3_retrovirus"/>
</dbReference>
<dbReference type="Pfam" id="PF07727">
    <property type="entry name" value="RVT_2"/>
    <property type="match status" value="1"/>
</dbReference>
<dbReference type="SUPFAM" id="SSF53098">
    <property type="entry name" value="Ribonuclease H-like"/>
    <property type="match status" value="1"/>
</dbReference>
<evidence type="ECO:0000259" key="4">
    <source>
        <dbReference type="Pfam" id="PF13976"/>
    </source>
</evidence>
<feature type="domain" description="Reverse transcriptase Ty1/copia-type" evidence="3">
    <location>
        <begin position="693"/>
        <end position="919"/>
    </location>
</feature>
<dbReference type="InterPro" id="IPR054722">
    <property type="entry name" value="PolX-like_BBD"/>
</dbReference>
<gene>
    <name evidence="7" type="primary">POLX_2592</name>
    <name evidence="7" type="ORF">CK203_076957</name>
</gene>
<feature type="region of interest" description="Disordered" evidence="2">
    <location>
        <begin position="151"/>
        <end position="184"/>
    </location>
</feature>
<evidence type="ECO:0000313" key="8">
    <source>
        <dbReference type="Proteomes" id="UP000288805"/>
    </source>
</evidence>
<feature type="region of interest" description="Disordered" evidence="2">
    <location>
        <begin position="199"/>
        <end position="235"/>
    </location>
</feature>
<evidence type="ECO:0000256" key="2">
    <source>
        <dbReference type="SAM" id="MobiDB-lite"/>
    </source>
</evidence>
<dbReference type="CDD" id="cd09272">
    <property type="entry name" value="RNase_HI_RT_Ty1"/>
    <property type="match status" value="1"/>
</dbReference>
<dbReference type="AlphaFoldDB" id="A0A438DZL3"/>
<feature type="domain" description="GAG-pre-integrase" evidence="4">
    <location>
        <begin position="363"/>
        <end position="420"/>
    </location>
</feature>
<sequence length="1129" mass="125770">MTTKNQIFTSVISGSPMITSEKLEADIPEVDRVQWRKIDAQLCSAKGLYTNDIQRLYKVASAIVHLSQQDLDLSTYIGQIASLKEQFLTVMPLTPDVGAQQTQLDKFFMVLTLIGLRPDLEPIRDQILGSSSVPSLDDVFARLLRISSTQTLPSDSASDSSVLVSQTTSRGGRSGTRGRGQRPHCTYCNKLGHTRDRCYQLHGRPPRTAHMAQSSDSPLPQPPSSSASQTSQASIASVAQPGNASACLTHTSSLGPWILDSGASDHLSGNKDLFSSITTTSDLPTVTLANGSQTVAKGIGLALPLPSLPLTSVLYTPECPFNLISISKITRTLNCSITFSDKFVTLQDRSTGKTIGIGRESQGLYHLTSDSSPAVCISTDAPLLIHNRLGHPSLSKFQKMVPRFSTLSSLPCESCQLGKHTRVSFPKRLNNRAKSPFELVHTDVWGPCRTASTLGFQYFVTFIDDYSRSQFTSFMSHHGILHQSSCAHTPQQNGVAERKNRHLVETARTLLLHSHIPHSLLFPDQPLYFLPPRVFGCTCFVHILTPGQDKLSAKAMKCLFLGYSRLQKGYRCYSLETHRYFISADVTFFEDSPFFSTTSESLPVSEVYHRRPRVVAPLPFPEAPADSLPIPSASPAPALPSPNDLPIAVRKAPMKLFPIQAGDRQWWMKWLLCTLMALGILLFYPLVNLQLVCRWVYAVKVGPDGQVDRLKARLVAKVYTQVYGSDYGDTFSPVAKIASVRLLLSMAAMCSWPLYQLDIKNAFLHGDLTEEVYMEQPPGFVAQGESGLVCRLRRSLYGLKQSPRAWFSRFSFVVQEFGMLRSTADHSVFYHHNSLGQCIYLVVYVDDIVITGSDQDGIQKLKQHLFTHFQTKDLGKLKYFLGIEIAQSSSGVVLSQRKYALDILEETGMLDCKPVDTPMDPNVKLVPGQGEPLGDPGRYRRLVGKLNYLTITRPDISFPVSVVSQFLQSPCDSHWDAVIRILRYIKSTPGQGVLYENRGHTQVVGYTDADWAGSPTDRRSTSGYCVFIGGNLISWKSKKQDVVANLALKPSIELWLLATCELIWLRHLLQELRFGKDEQMKLICDNQAALHIASNPVFHERTKHIEVDCHFIREKDRIRMCCYKFCQFK</sequence>
<dbReference type="Gene3D" id="3.30.420.10">
    <property type="entry name" value="Ribonuclease H-like superfamily/Ribonuclease H"/>
    <property type="match status" value="2"/>
</dbReference>
<dbReference type="GO" id="GO:0004190">
    <property type="term" value="F:aspartic-type endopeptidase activity"/>
    <property type="evidence" value="ECO:0007669"/>
    <property type="project" value="UniProtKB-KW"/>
</dbReference>
<keyword evidence="1" id="KW-0064">Aspartyl protease</keyword>
<dbReference type="InterPro" id="IPR036397">
    <property type="entry name" value="RNaseH_sf"/>
</dbReference>
<dbReference type="PANTHER" id="PTHR11439">
    <property type="entry name" value="GAG-POL-RELATED RETROTRANSPOSON"/>
    <property type="match status" value="1"/>
</dbReference>
<evidence type="ECO:0000259" key="3">
    <source>
        <dbReference type="Pfam" id="PF07727"/>
    </source>
</evidence>
<evidence type="ECO:0000259" key="6">
    <source>
        <dbReference type="Pfam" id="PF25597"/>
    </source>
</evidence>
<dbReference type="InterPro" id="IPR025724">
    <property type="entry name" value="GAG-pre-integrase_dom"/>
</dbReference>
<feature type="compositionally biased region" description="Low complexity" evidence="2">
    <location>
        <begin position="212"/>
        <end position="235"/>
    </location>
</feature>
<dbReference type="Pfam" id="PF25597">
    <property type="entry name" value="SH3_retrovirus"/>
    <property type="match status" value="1"/>
</dbReference>
<protein>
    <submittedName>
        <fullName evidence="7">Retrovirus-related Pol polyprotein from transposon TNT 1-94</fullName>
    </submittedName>
</protein>
<dbReference type="EMBL" id="QGNW01001448">
    <property type="protein sequence ID" value="RVW40955.1"/>
    <property type="molecule type" value="Genomic_DNA"/>
</dbReference>
<comment type="caution">
    <text evidence="7">The sequence shown here is derived from an EMBL/GenBank/DDBJ whole genome shotgun (WGS) entry which is preliminary data.</text>
</comment>
<reference evidence="7 8" key="1">
    <citation type="journal article" date="2018" name="PLoS Genet.">
        <title>Population sequencing reveals clonal diversity and ancestral inbreeding in the grapevine cultivar Chardonnay.</title>
        <authorList>
            <person name="Roach M.J."/>
            <person name="Johnson D.L."/>
            <person name="Bohlmann J."/>
            <person name="van Vuuren H.J."/>
            <person name="Jones S.J."/>
            <person name="Pretorius I.S."/>
            <person name="Schmidt S.A."/>
            <person name="Borneman A.R."/>
        </authorList>
    </citation>
    <scope>NUCLEOTIDE SEQUENCE [LARGE SCALE GENOMIC DNA]</scope>
    <source>
        <strain evidence="8">cv. Chardonnay</strain>
        <tissue evidence="7">Leaf</tissue>
    </source>
</reference>
<name>A0A438DZL3_VITVI</name>
<feature type="compositionally biased region" description="Low complexity" evidence="2">
    <location>
        <begin position="154"/>
        <end position="171"/>
    </location>
</feature>
<dbReference type="Proteomes" id="UP000288805">
    <property type="component" value="Unassembled WGS sequence"/>
</dbReference>
<feature type="domain" description="Retroviral polymerase SH3-like" evidence="6">
    <location>
        <begin position="537"/>
        <end position="599"/>
    </location>
</feature>
<dbReference type="SUPFAM" id="SSF56672">
    <property type="entry name" value="DNA/RNA polymerases"/>
    <property type="match status" value="1"/>
</dbReference>
<dbReference type="InterPro" id="IPR013103">
    <property type="entry name" value="RVT_2"/>
</dbReference>
<keyword evidence="1" id="KW-0378">Hydrolase</keyword>
<dbReference type="Pfam" id="PF13976">
    <property type="entry name" value="gag_pre-integrs"/>
    <property type="match status" value="1"/>
</dbReference>